<accession>A0ABU7E655</accession>
<evidence type="ECO:0000313" key="2">
    <source>
        <dbReference type="Proteomes" id="UP001352852"/>
    </source>
</evidence>
<keyword evidence="2" id="KW-1185">Reference proteome</keyword>
<proteinExistence type="predicted"/>
<dbReference type="EMBL" id="JAHUTJ010047206">
    <property type="protein sequence ID" value="MED6282506.1"/>
    <property type="molecule type" value="Genomic_DNA"/>
</dbReference>
<protein>
    <submittedName>
        <fullName evidence="1">Uncharacterized protein</fullName>
    </submittedName>
</protein>
<name>A0ABU7E655_9TELE</name>
<reference evidence="1 2" key="1">
    <citation type="submission" date="2021-06" db="EMBL/GenBank/DDBJ databases">
        <authorList>
            <person name="Palmer J.M."/>
        </authorList>
    </citation>
    <scope>NUCLEOTIDE SEQUENCE [LARGE SCALE GENOMIC DNA]</scope>
    <source>
        <strain evidence="1 2">CL_MEX2019</strain>
        <tissue evidence="1">Muscle</tissue>
    </source>
</reference>
<evidence type="ECO:0000313" key="1">
    <source>
        <dbReference type="EMBL" id="MED6282506.1"/>
    </source>
</evidence>
<comment type="caution">
    <text evidence="1">The sequence shown here is derived from an EMBL/GenBank/DDBJ whole genome shotgun (WGS) entry which is preliminary data.</text>
</comment>
<dbReference type="Proteomes" id="UP001352852">
    <property type="component" value="Unassembled WGS sequence"/>
</dbReference>
<sequence>MSTSSQIKAEAGELQFEAEPEEVSVLPLVDRLVVAEVCDLWRVQISSPVSGGCLAPPYKRKWKPSLPV</sequence>
<gene>
    <name evidence="1" type="ORF">CHARACLAT_032854</name>
</gene>
<organism evidence="1 2">
    <name type="scientific">Characodon lateralis</name>
    <dbReference type="NCBI Taxonomy" id="208331"/>
    <lineage>
        <taxon>Eukaryota</taxon>
        <taxon>Metazoa</taxon>
        <taxon>Chordata</taxon>
        <taxon>Craniata</taxon>
        <taxon>Vertebrata</taxon>
        <taxon>Euteleostomi</taxon>
        <taxon>Actinopterygii</taxon>
        <taxon>Neopterygii</taxon>
        <taxon>Teleostei</taxon>
        <taxon>Neoteleostei</taxon>
        <taxon>Acanthomorphata</taxon>
        <taxon>Ovalentaria</taxon>
        <taxon>Atherinomorphae</taxon>
        <taxon>Cyprinodontiformes</taxon>
        <taxon>Goodeidae</taxon>
        <taxon>Characodon</taxon>
    </lineage>
</organism>